<accession>A0ABV4I325</accession>
<dbReference type="SUPFAM" id="SSF56601">
    <property type="entry name" value="beta-lactamase/transpeptidase-like"/>
    <property type="match status" value="1"/>
</dbReference>
<evidence type="ECO:0000256" key="1">
    <source>
        <dbReference type="SAM" id="MobiDB-lite"/>
    </source>
</evidence>
<dbReference type="InterPro" id="IPR001466">
    <property type="entry name" value="Beta-lactam-related"/>
</dbReference>
<evidence type="ECO:0000313" key="3">
    <source>
        <dbReference type="EMBL" id="MEZ0493086.1"/>
    </source>
</evidence>
<evidence type="ECO:0000259" key="2">
    <source>
        <dbReference type="Pfam" id="PF00144"/>
    </source>
</evidence>
<reference evidence="3 4" key="1">
    <citation type="submission" date="2024-07" db="EMBL/GenBank/DDBJ databases">
        <authorList>
            <person name="Thanompreechachai J."/>
            <person name="Duangmal K."/>
        </authorList>
    </citation>
    <scope>NUCLEOTIDE SEQUENCE [LARGE SCALE GENOMIC DNA]</scope>
    <source>
        <strain evidence="3 4">TBRC 1896</strain>
    </source>
</reference>
<dbReference type="GO" id="GO:0016787">
    <property type="term" value="F:hydrolase activity"/>
    <property type="evidence" value="ECO:0007669"/>
    <property type="project" value="UniProtKB-KW"/>
</dbReference>
<feature type="region of interest" description="Disordered" evidence="1">
    <location>
        <begin position="407"/>
        <end position="432"/>
    </location>
</feature>
<dbReference type="PANTHER" id="PTHR46825:SF9">
    <property type="entry name" value="BETA-LACTAMASE-RELATED DOMAIN-CONTAINING PROTEIN"/>
    <property type="match status" value="1"/>
</dbReference>
<comment type="caution">
    <text evidence="3">The sequence shown here is derived from an EMBL/GenBank/DDBJ whole genome shotgun (WGS) entry which is preliminary data.</text>
</comment>
<feature type="compositionally biased region" description="Polar residues" evidence="1">
    <location>
        <begin position="421"/>
        <end position="432"/>
    </location>
</feature>
<dbReference type="InterPro" id="IPR012338">
    <property type="entry name" value="Beta-lactam/transpept-like"/>
</dbReference>
<dbReference type="InterPro" id="IPR050491">
    <property type="entry name" value="AmpC-like"/>
</dbReference>
<dbReference type="RefSeq" id="WP_370719308.1">
    <property type="nucleotide sequence ID" value="NZ_JBGGTQ010000005.1"/>
</dbReference>
<evidence type="ECO:0000313" key="4">
    <source>
        <dbReference type="Proteomes" id="UP001566476"/>
    </source>
</evidence>
<dbReference type="Pfam" id="PF00144">
    <property type="entry name" value="Beta-lactamase"/>
    <property type="match status" value="1"/>
</dbReference>
<keyword evidence="4" id="KW-1185">Reference proteome</keyword>
<keyword evidence="3" id="KW-0378">Hydrolase</keyword>
<gene>
    <name evidence="3" type="ORF">AB2L28_12665</name>
</gene>
<feature type="domain" description="Beta-lactamase-related" evidence="2">
    <location>
        <begin position="44"/>
        <end position="391"/>
    </location>
</feature>
<organism evidence="3 4">
    <name type="scientific">Kineococcus mangrovi</name>
    <dbReference type="NCBI Taxonomy" id="1660183"/>
    <lineage>
        <taxon>Bacteria</taxon>
        <taxon>Bacillati</taxon>
        <taxon>Actinomycetota</taxon>
        <taxon>Actinomycetes</taxon>
        <taxon>Kineosporiales</taxon>
        <taxon>Kineosporiaceae</taxon>
        <taxon>Kineococcus</taxon>
    </lineage>
</organism>
<proteinExistence type="predicted"/>
<dbReference type="Proteomes" id="UP001566476">
    <property type="component" value="Unassembled WGS sequence"/>
</dbReference>
<dbReference type="Gene3D" id="3.40.710.10">
    <property type="entry name" value="DD-peptidase/beta-lactamase superfamily"/>
    <property type="match status" value="1"/>
</dbReference>
<name>A0ABV4I325_9ACTN</name>
<dbReference type="PANTHER" id="PTHR46825">
    <property type="entry name" value="D-ALANYL-D-ALANINE-CARBOXYPEPTIDASE/ENDOPEPTIDASE AMPH"/>
    <property type="match status" value="1"/>
</dbReference>
<protein>
    <submittedName>
        <fullName evidence="3">Serine hydrolase domain-containing protein</fullName>
        <ecNumber evidence="3">3.-.-.-</ecNumber>
    </submittedName>
</protein>
<dbReference type="EC" id="3.-.-.-" evidence="3"/>
<dbReference type="EMBL" id="JBGGTQ010000005">
    <property type="protein sequence ID" value="MEZ0493086.1"/>
    <property type="molecule type" value="Genomic_DNA"/>
</dbReference>
<sequence>MLASWLAPGVPARADATSIAQAVSAPAAAHELTTGDVDTWLDGFVPTALAREGIAGGVVSVVHDGQVVTRRGFGLADTGVDEYDQDGPVGRATTPVDPDQTLFRIGSISKLITATAVLQLVQDGVLDLDTPVQNYLDFTLPTRFAQPVTLRHLLSHTAGFEDQIAGVILAPQAVPPTLLSVVATDPPEQIFAPGTVPAYSNYSNALAAYVVQRVTGRDYVDWATEHVLVPAGMGTATFAQPLPQDLADRMSHGYDSTTSPQVPFEIVGPAPADAISATAADMSAFLLSQLGHDTSAEGSAVAGSSSDSGPGRVLPPAALELMHRPALGFDQLGGLAAGPRMALGYFDQSRNGHTILGHAGDLTAFHAQLQIYPDDDTGIFLALNSTGVRPDSSLAVREQLLTGFSDRYFPDQRPAPAPLPTSAQHSAQAEGS</sequence>